<accession>A0AAV7B8B3</accession>
<keyword evidence="4" id="KW-1185">Reference proteome</keyword>
<feature type="compositionally biased region" description="Polar residues" evidence="1">
    <location>
        <begin position="167"/>
        <end position="179"/>
    </location>
</feature>
<sequence length="247" mass="27302">MAHSKSSGTHYALTAIGVGLLVLGVVMAVWNLVPGFGSNDHPAPPQGNASTPHNNVDVNLKSKTFSVAYVLVGSGIALLLLSICLSIRSKRKHRLSMEEVRVVQQEARPAPLDENQEDVESPHYSAPSYEEVMRIGYSTPEATETDRHQRMSVSLPSYESLTELDETTPTRPNASSAKQEQPKRTNSRSGKEKKPLNIRRIKSDKLHLKEFRLNLSGQIKMAETNKIEPITPPPQYDDKRIGSDQPA</sequence>
<evidence type="ECO:0000256" key="2">
    <source>
        <dbReference type="SAM" id="Phobius"/>
    </source>
</evidence>
<reference evidence="3" key="1">
    <citation type="thesis" date="2020" institute="ProQuest LLC" country="789 East Eisenhower Parkway, Ann Arbor, MI, USA">
        <title>Comparative Genomics and Chromosome Evolution.</title>
        <authorList>
            <person name="Mudd A.B."/>
        </authorList>
    </citation>
    <scope>NUCLEOTIDE SEQUENCE</scope>
    <source>
        <strain evidence="3">237g6f4</strain>
        <tissue evidence="3">Blood</tissue>
    </source>
</reference>
<keyword evidence="2" id="KW-0812">Transmembrane</keyword>
<feature type="compositionally biased region" description="Basic and acidic residues" evidence="1">
    <location>
        <begin position="189"/>
        <end position="203"/>
    </location>
</feature>
<dbReference type="EMBL" id="WNYA01000006">
    <property type="protein sequence ID" value="KAG8568795.1"/>
    <property type="molecule type" value="Genomic_DNA"/>
</dbReference>
<dbReference type="PANTHER" id="PTHR16015:SF0">
    <property type="entry name" value="TRANSMEMBRANE PROTEIN 51"/>
    <property type="match status" value="1"/>
</dbReference>
<dbReference type="Pfam" id="PF15345">
    <property type="entry name" value="TMEM51"/>
    <property type="match status" value="1"/>
</dbReference>
<feature type="transmembrane region" description="Helical" evidence="2">
    <location>
        <begin position="67"/>
        <end position="87"/>
    </location>
</feature>
<feature type="region of interest" description="Disordered" evidence="1">
    <location>
        <begin position="217"/>
        <end position="247"/>
    </location>
</feature>
<feature type="region of interest" description="Disordered" evidence="1">
    <location>
        <begin position="107"/>
        <end position="203"/>
    </location>
</feature>
<feature type="transmembrane region" description="Helical" evidence="2">
    <location>
        <begin position="12"/>
        <end position="33"/>
    </location>
</feature>
<organism evidence="3 4">
    <name type="scientific">Engystomops pustulosus</name>
    <name type="common">Tungara frog</name>
    <name type="synonym">Physalaemus pustulosus</name>
    <dbReference type="NCBI Taxonomy" id="76066"/>
    <lineage>
        <taxon>Eukaryota</taxon>
        <taxon>Metazoa</taxon>
        <taxon>Chordata</taxon>
        <taxon>Craniata</taxon>
        <taxon>Vertebrata</taxon>
        <taxon>Euteleostomi</taxon>
        <taxon>Amphibia</taxon>
        <taxon>Batrachia</taxon>
        <taxon>Anura</taxon>
        <taxon>Neobatrachia</taxon>
        <taxon>Hyloidea</taxon>
        <taxon>Leptodactylidae</taxon>
        <taxon>Leiuperinae</taxon>
        <taxon>Engystomops</taxon>
    </lineage>
</organism>
<evidence type="ECO:0000313" key="4">
    <source>
        <dbReference type="Proteomes" id="UP000824782"/>
    </source>
</evidence>
<dbReference type="Proteomes" id="UP000824782">
    <property type="component" value="Unassembled WGS sequence"/>
</dbReference>
<evidence type="ECO:0000256" key="1">
    <source>
        <dbReference type="SAM" id="MobiDB-lite"/>
    </source>
</evidence>
<evidence type="ECO:0008006" key="5">
    <source>
        <dbReference type="Google" id="ProtNLM"/>
    </source>
</evidence>
<dbReference type="InterPro" id="IPR029265">
    <property type="entry name" value="TMEM51"/>
</dbReference>
<protein>
    <recommendedName>
        <fullName evidence="5">Transmembrane protein 51</fullName>
    </recommendedName>
</protein>
<feature type="compositionally biased region" description="Polar residues" evidence="1">
    <location>
        <begin position="151"/>
        <end position="160"/>
    </location>
</feature>
<keyword evidence="2" id="KW-1133">Transmembrane helix</keyword>
<name>A0AAV7B8B3_ENGPU</name>
<dbReference type="AlphaFoldDB" id="A0AAV7B8B3"/>
<proteinExistence type="predicted"/>
<dbReference type="PANTHER" id="PTHR16015">
    <property type="entry name" value="TRANSMEMBRANE PROTEIN 51"/>
    <property type="match status" value="1"/>
</dbReference>
<feature type="compositionally biased region" description="Basic and acidic residues" evidence="1">
    <location>
        <begin position="236"/>
        <end position="247"/>
    </location>
</feature>
<evidence type="ECO:0000313" key="3">
    <source>
        <dbReference type="EMBL" id="KAG8568795.1"/>
    </source>
</evidence>
<keyword evidence="2" id="KW-0472">Membrane</keyword>
<dbReference type="EMBL" id="WNYA01000006">
    <property type="protein sequence ID" value="KAG8568794.1"/>
    <property type="molecule type" value="Genomic_DNA"/>
</dbReference>
<comment type="caution">
    <text evidence="3">The sequence shown here is derived from an EMBL/GenBank/DDBJ whole genome shotgun (WGS) entry which is preliminary data.</text>
</comment>
<gene>
    <name evidence="3" type="ORF">GDO81_014155</name>
</gene>